<dbReference type="AlphaFoldDB" id="A0A4Q8LCD5"/>
<protein>
    <submittedName>
        <fullName evidence="2">Antibiotic biosynthesis monooxygenase</fullName>
    </submittedName>
</protein>
<evidence type="ECO:0000313" key="2">
    <source>
        <dbReference type="EMBL" id="TAA26537.1"/>
    </source>
</evidence>
<reference evidence="2 3" key="1">
    <citation type="submission" date="2019-02" db="EMBL/GenBank/DDBJ databases">
        <title>WGS of Pseudoxanthomonas species novum from clinical isolates.</title>
        <authorList>
            <person name="Bernier A.-M."/>
            <person name="Bernard K."/>
            <person name="Vachon A."/>
        </authorList>
    </citation>
    <scope>NUCLEOTIDE SEQUENCE [LARGE SCALE GENOMIC DNA]</scope>
    <source>
        <strain evidence="2 3">NML171200</strain>
    </source>
</reference>
<dbReference type="OrthoDB" id="9812192at2"/>
<sequence>MSASQAPIVVVARWTVAAAAIAEVRALLPQLQRQSLAEPGCLGYEVLESGAAPEVIVLIERYRDAAAIDAHRNTAHYRELVASRIVPLLVQRQVDLLTSVG</sequence>
<evidence type="ECO:0000259" key="1">
    <source>
        <dbReference type="PROSITE" id="PS51725"/>
    </source>
</evidence>
<dbReference type="Proteomes" id="UP000292627">
    <property type="component" value="Unassembled WGS sequence"/>
</dbReference>
<organism evidence="2 3">
    <name type="scientific">Pseudoxanthomonas winnipegensis</name>
    <dbReference type="NCBI Taxonomy" id="2480810"/>
    <lineage>
        <taxon>Bacteria</taxon>
        <taxon>Pseudomonadati</taxon>
        <taxon>Pseudomonadota</taxon>
        <taxon>Gammaproteobacteria</taxon>
        <taxon>Lysobacterales</taxon>
        <taxon>Lysobacteraceae</taxon>
        <taxon>Pseudoxanthomonas</taxon>
    </lineage>
</organism>
<feature type="domain" description="ABM" evidence="1">
    <location>
        <begin position="8"/>
        <end position="100"/>
    </location>
</feature>
<dbReference type="Pfam" id="PF03992">
    <property type="entry name" value="ABM"/>
    <property type="match status" value="1"/>
</dbReference>
<keyword evidence="2" id="KW-0560">Oxidoreductase</keyword>
<dbReference type="PANTHER" id="PTHR33336">
    <property type="entry name" value="QUINOL MONOOXYGENASE YGIN-RELATED"/>
    <property type="match status" value="1"/>
</dbReference>
<proteinExistence type="predicted"/>
<name>A0A4Q8LCD5_9GAMM</name>
<dbReference type="RefSeq" id="WP_130550412.1">
    <property type="nucleotide sequence ID" value="NZ_SHMC01000002.1"/>
</dbReference>
<dbReference type="InterPro" id="IPR011008">
    <property type="entry name" value="Dimeric_a/b-barrel"/>
</dbReference>
<dbReference type="InterPro" id="IPR007138">
    <property type="entry name" value="ABM_dom"/>
</dbReference>
<keyword evidence="2" id="KW-0503">Monooxygenase</keyword>
<dbReference type="InterPro" id="IPR050744">
    <property type="entry name" value="AI-2_Isomerase_LsrG"/>
</dbReference>
<dbReference type="EMBL" id="SHMC01000002">
    <property type="protein sequence ID" value="TAA26537.1"/>
    <property type="molecule type" value="Genomic_DNA"/>
</dbReference>
<dbReference type="SUPFAM" id="SSF54909">
    <property type="entry name" value="Dimeric alpha+beta barrel"/>
    <property type="match status" value="1"/>
</dbReference>
<accession>A0A4Q8LCD5</accession>
<comment type="caution">
    <text evidence="2">The sequence shown here is derived from an EMBL/GenBank/DDBJ whole genome shotgun (WGS) entry which is preliminary data.</text>
</comment>
<dbReference type="PANTHER" id="PTHR33336:SF3">
    <property type="entry name" value="ABM DOMAIN-CONTAINING PROTEIN"/>
    <property type="match status" value="1"/>
</dbReference>
<dbReference type="GO" id="GO:0005829">
    <property type="term" value="C:cytosol"/>
    <property type="evidence" value="ECO:0007669"/>
    <property type="project" value="TreeGrafter"/>
</dbReference>
<dbReference type="Gene3D" id="3.30.70.100">
    <property type="match status" value="1"/>
</dbReference>
<evidence type="ECO:0000313" key="3">
    <source>
        <dbReference type="Proteomes" id="UP000292627"/>
    </source>
</evidence>
<dbReference type="PROSITE" id="PS51725">
    <property type="entry name" value="ABM"/>
    <property type="match status" value="1"/>
</dbReference>
<gene>
    <name evidence="2" type="ORF">EA660_04700</name>
</gene>
<dbReference type="GO" id="GO:0004497">
    <property type="term" value="F:monooxygenase activity"/>
    <property type="evidence" value="ECO:0007669"/>
    <property type="project" value="UniProtKB-KW"/>
</dbReference>